<accession>A0A7W7MP94</accession>
<evidence type="ECO:0000313" key="1">
    <source>
        <dbReference type="EMBL" id="MBB4761918.1"/>
    </source>
</evidence>
<keyword evidence="2" id="KW-1185">Reference proteome</keyword>
<dbReference type="RefSeq" id="WP_184992654.1">
    <property type="nucleotide sequence ID" value="NZ_BOMK01000002.1"/>
</dbReference>
<protein>
    <submittedName>
        <fullName evidence="1">Tetratricopeptide (TPR) repeat protein</fullName>
    </submittedName>
</protein>
<dbReference type="InterPro" id="IPR011990">
    <property type="entry name" value="TPR-like_helical_dom_sf"/>
</dbReference>
<dbReference type="Proteomes" id="UP000578112">
    <property type="component" value="Unassembled WGS sequence"/>
</dbReference>
<dbReference type="Pfam" id="PF13432">
    <property type="entry name" value="TPR_16"/>
    <property type="match status" value="1"/>
</dbReference>
<sequence length="133" mass="14615">MRRMLAVCRRIHHGSGVGSATRRSGRSPPRAGRHDEAIGAIAASAGRHDEAIAAFDEAIAQFGRLHDRVRASQSRLHRADALAETGRVDEARAEWATAEELIGTLNLPGAPRLRERLRERLGEQPRRQPSAEC</sequence>
<dbReference type="Gene3D" id="1.25.40.10">
    <property type="entry name" value="Tetratricopeptide repeat domain"/>
    <property type="match status" value="1"/>
</dbReference>
<gene>
    <name evidence="1" type="ORF">BJ971_002474</name>
</gene>
<comment type="caution">
    <text evidence="1">The sequence shown here is derived from an EMBL/GenBank/DDBJ whole genome shotgun (WGS) entry which is preliminary data.</text>
</comment>
<reference evidence="1 2" key="1">
    <citation type="submission" date="2020-08" db="EMBL/GenBank/DDBJ databases">
        <title>Sequencing the genomes of 1000 actinobacteria strains.</title>
        <authorList>
            <person name="Klenk H.-P."/>
        </authorList>
    </citation>
    <scope>NUCLEOTIDE SEQUENCE [LARGE SCALE GENOMIC DNA]</scope>
    <source>
        <strain evidence="1 2">DSM 43149</strain>
    </source>
</reference>
<name>A0A7W7MP94_9ACTN</name>
<dbReference type="SUPFAM" id="SSF48452">
    <property type="entry name" value="TPR-like"/>
    <property type="match status" value="1"/>
</dbReference>
<dbReference type="AlphaFoldDB" id="A0A7W7MP94"/>
<evidence type="ECO:0000313" key="2">
    <source>
        <dbReference type="Proteomes" id="UP000578112"/>
    </source>
</evidence>
<dbReference type="EMBL" id="JACHNH010000001">
    <property type="protein sequence ID" value="MBB4761918.1"/>
    <property type="molecule type" value="Genomic_DNA"/>
</dbReference>
<organism evidence="1 2">
    <name type="scientific">Actinoplanes digitatis</name>
    <dbReference type="NCBI Taxonomy" id="1868"/>
    <lineage>
        <taxon>Bacteria</taxon>
        <taxon>Bacillati</taxon>
        <taxon>Actinomycetota</taxon>
        <taxon>Actinomycetes</taxon>
        <taxon>Micromonosporales</taxon>
        <taxon>Micromonosporaceae</taxon>
        <taxon>Actinoplanes</taxon>
    </lineage>
</organism>
<proteinExistence type="predicted"/>